<evidence type="ECO:0000256" key="1">
    <source>
        <dbReference type="ARBA" id="ARBA00004324"/>
    </source>
</evidence>
<feature type="compositionally biased region" description="Low complexity" evidence="8">
    <location>
        <begin position="1"/>
        <end position="18"/>
    </location>
</feature>
<feature type="compositionally biased region" description="Basic residues" evidence="8">
    <location>
        <begin position="63"/>
        <end position="72"/>
    </location>
</feature>
<feature type="compositionally biased region" description="Basic residues" evidence="8">
    <location>
        <begin position="117"/>
        <end position="139"/>
    </location>
</feature>
<feature type="region of interest" description="Disordered" evidence="8">
    <location>
        <begin position="1"/>
        <end position="201"/>
    </location>
</feature>
<dbReference type="InterPro" id="IPR019532">
    <property type="entry name" value="Nucl_RNA-splicing_assoc_SR-25"/>
</dbReference>
<dbReference type="RefSeq" id="XP_029639639.1">
    <property type="nucleotide sequence ID" value="XM_029783779.2"/>
</dbReference>
<dbReference type="Proteomes" id="UP000515154">
    <property type="component" value="Linkage group LG1"/>
</dbReference>
<dbReference type="GO" id="GO:0006397">
    <property type="term" value="P:mRNA processing"/>
    <property type="evidence" value="ECO:0007669"/>
    <property type="project" value="UniProtKB-KW"/>
</dbReference>
<gene>
    <name evidence="10" type="primary">LOC115214753</name>
</gene>
<comment type="similarity">
    <text evidence="3">Belongs to the ARL6IP4 family.</text>
</comment>
<feature type="compositionally biased region" description="Basic and acidic residues" evidence="8">
    <location>
        <begin position="49"/>
        <end position="58"/>
    </location>
</feature>
<dbReference type="AlphaFoldDB" id="A0A6P7SMY4"/>
<keyword evidence="5" id="KW-0507">mRNA processing</keyword>
<dbReference type="GO" id="GO:0005730">
    <property type="term" value="C:nucleolus"/>
    <property type="evidence" value="ECO:0007669"/>
    <property type="project" value="UniProtKB-SubCell"/>
</dbReference>
<keyword evidence="7" id="KW-0539">Nucleus</keyword>
<dbReference type="GO" id="GO:0008380">
    <property type="term" value="P:RNA splicing"/>
    <property type="evidence" value="ECO:0007669"/>
    <property type="project" value="UniProtKB-KW"/>
</dbReference>
<name>A0A6P7SMY4_9MOLL</name>
<proteinExistence type="inferred from homology"/>
<feature type="compositionally biased region" description="Basic residues" evidence="8">
    <location>
        <begin position="38"/>
        <end position="48"/>
    </location>
</feature>
<dbReference type="KEGG" id="osn:115214753"/>
<dbReference type="Pfam" id="PF10500">
    <property type="entry name" value="SR-25"/>
    <property type="match status" value="1"/>
</dbReference>
<feature type="compositionally biased region" description="Basic residues" evidence="8">
    <location>
        <begin position="99"/>
        <end position="109"/>
    </location>
</feature>
<keyword evidence="6" id="KW-0508">mRNA splicing</keyword>
<sequence>MMSSTSKRSSRSRSPSTRNWDSPKSNKHKTPRHDSKIGSHHFSKKHRTSHDDSEEKSTSGRSSSKKLSKHPKSPPDRILKRKRSSSRSSSCSSDVGNFKRSKKSSKKSSHHDSSEQKKKHKKHKKEKKKKKKKKKHKKLDKSSADEKVSTGKEDVHSPLKTTEKVTSLQPASKVKESMTNEDTLSAPGPSPRILKPMTKEEWEKQQSVIRRVYDPTTGRNRLVKGDGEILEEIVSKERHQQINKQATVGDGLYYQSKMGLQK</sequence>
<evidence type="ECO:0000313" key="10">
    <source>
        <dbReference type="RefSeq" id="XP_029639639.1"/>
    </source>
</evidence>
<evidence type="ECO:0000256" key="6">
    <source>
        <dbReference type="ARBA" id="ARBA00023187"/>
    </source>
</evidence>
<dbReference type="GO" id="GO:0016607">
    <property type="term" value="C:nuclear speck"/>
    <property type="evidence" value="ECO:0007669"/>
    <property type="project" value="UniProtKB-SubCell"/>
</dbReference>
<evidence type="ECO:0000256" key="4">
    <source>
        <dbReference type="ARBA" id="ARBA00017993"/>
    </source>
</evidence>
<keyword evidence="9" id="KW-1185">Reference proteome</keyword>
<reference evidence="10" key="1">
    <citation type="submission" date="2025-08" db="UniProtKB">
        <authorList>
            <consortium name="RefSeq"/>
        </authorList>
    </citation>
    <scope>IDENTIFICATION</scope>
</reference>
<organism evidence="9 10">
    <name type="scientific">Octopus sinensis</name>
    <name type="common">East Asian common octopus</name>
    <dbReference type="NCBI Taxonomy" id="2607531"/>
    <lineage>
        <taxon>Eukaryota</taxon>
        <taxon>Metazoa</taxon>
        <taxon>Spiralia</taxon>
        <taxon>Lophotrochozoa</taxon>
        <taxon>Mollusca</taxon>
        <taxon>Cephalopoda</taxon>
        <taxon>Coleoidea</taxon>
        <taxon>Octopodiformes</taxon>
        <taxon>Octopoda</taxon>
        <taxon>Incirrata</taxon>
        <taxon>Octopodidae</taxon>
        <taxon>Octopus</taxon>
    </lineage>
</organism>
<comment type="subcellular location">
    <subcellularLocation>
        <location evidence="1">Nucleus speckle</location>
    </subcellularLocation>
    <subcellularLocation>
        <location evidence="2">Nucleus</location>
        <location evidence="2">Nucleolus</location>
    </subcellularLocation>
</comment>
<evidence type="ECO:0000256" key="3">
    <source>
        <dbReference type="ARBA" id="ARBA00006852"/>
    </source>
</evidence>
<evidence type="ECO:0000256" key="8">
    <source>
        <dbReference type="SAM" id="MobiDB-lite"/>
    </source>
</evidence>
<evidence type="ECO:0000256" key="2">
    <source>
        <dbReference type="ARBA" id="ARBA00004604"/>
    </source>
</evidence>
<protein>
    <recommendedName>
        <fullName evidence="4">ADP-ribosylation factor-like protein 6-interacting protein 4</fullName>
    </recommendedName>
</protein>
<evidence type="ECO:0000256" key="7">
    <source>
        <dbReference type="ARBA" id="ARBA00023242"/>
    </source>
</evidence>
<evidence type="ECO:0000313" key="9">
    <source>
        <dbReference type="Proteomes" id="UP000515154"/>
    </source>
</evidence>
<evidence type="ECO:0000256" key="5">
    <source>
        <dbReference type="ARBA" id="ARBA00022664"/>
    </source>
</evidence>
<accession>A0A6P7SMY4</accession>
<feature type="compositionally biased region" description="Basic and acidic residues" evidence="8">
    <location>
        <begin position="140"/>
        <end position="163"/>
    </location>
</feature>